<dbReference type="RefSeq" id="WP_254159594.1">
    <property type="nucleotide sequence ID" value="NZ_JAHESF010000001.1"/>
</dbReference>
<evidence type="ECO:0000313" key="8">
    <source>
        <dbReference type="EMBL" id="MBT1695462.1"/>
    </source>
</evidence>
<dbReference type="AlphaFoldDB" id="A0AAP2DHS9"/>
<name>A0AAP2DHS9_9BACT</name>
<reference evidence="8 9" key="1">
    <citation type="submission" date="2021-05" db="EMBL/GenBank/DDBJ databases">
        <title>A Polyphasic approach of four new species of the genus Ohtaekwangia: Ohtaekwangia histidinii sp. nov., Ohtaekwangia cretensis sp. nov., Ohtaekwangia indiensis sp. nov., Ohtaekwangia reichenbachii sp. nov. from diverse environment.</title>
        <authorList>
            <person name="Octaviana S."/>
        </authorList>
    </citation>
    <scope>NUCLEOTIDE SEQUENCE [LARGE SCALE GENOMIC DNA]</scope>
    <source>
        <strain evidence="8 9">PWU4</strain>
    </source>
</reference>
<proteinExistence type="inferred from homology"/>
<evidence type="ECO:0000313" key="9">
    <source>
        <dbReference type="Proteomes" id="UP001319200"/>
    </source>
</evidence>
<organism evidence="8 9">
    <name type="scientific">Chryseosolibacter histidini</name>
    <dbReference type="NCBI Taxonomy" id="2782349"/>
    <lineage>
        <taxon>Bacteria</taxon>
        <taxon>Pseudomonadati</taxon>
        <taxon>Bacteroidota</taxon>
        <taxon>Cytophagia</taxon>
        <taxon>Cytophagales</taxon>
        <taxon>Chryseotaleaceae</taxon>
        <taxon>Chryseosolibacter</taxon>
    </lineage>
</organism>
<accession>A0AAP2DHS9</accession>
<dbReference type="InterPro" id="IPR003770">
    <property type="entry name" value="MLTG-like"/>
</dbReference>
<dbReference type="CDD" id="cd08010">
    <property type="entry name" value="MltG_like"/>
    <property type="match status" value="1"/>
</dbReference>
<comment type="similarity">
    <text evidence="7">Belongs to the transglycosylase MltG family.</text>
</comment>
<evidence type="ECO:0000256" key="4">
    <source>
        <dbReference type="ARBA" id="ARBA00023136"/>
    </source>
</evidence>
<dbReference type="GO" id="GO:0009252">
    <property type="term" value="P:peptidoglycan biosynthetic process"/>
    <property type="evidence" value="ECO:0007669"/>
    <property type="project" value="UniProtKB-UniRule"/>
</dbReference>
<keyword evidence="3 7" id="KW-1133">Transmembrane helix</keyword>
<dbReference type="PANTHER" id="PTHR30518:SF2">
    <property type="entry name" value="ENDOLYTIC MUREIN TRANSGLYCOSYLASE"/>
    <property type="match status" value="1"/>
</dbReference>
<dbReference type="EC" id="4.2.2.29" evidence="7"/>
<gene>
    <name evidence="7 8" type="primary">mltG</name>
    <name evidence="8" type="ORF">KK083_01150</name>
</gene>
<dbReference type="NCBIfam" id="TIGR00247">
    <property type="entry name" value="endolytic transglycosylase MltG"/>
    <property type="match status" value="1"/>
</dbReference>
<evidence type="ECO:0000256" key="5">
    <source>
        <dbReference type="ARBA" id="ARBA00023239"/>
    </source>
</evidence>
<dbReference type="GO" id="GO:0008932">
    <property type="term" value="F:lytic endotransglycosylase activity"/>
    <property type="evidence" value="ECO:0007669"/>
    <property type="project" value="UniProtKB-UniRule"/>
</dbReference>
<dbReference type="GO" id="GO:0005886">
    <property type="term" value="C:plasma membrane"/>
    <property type="evidence" value="ECO:0007669"/>
    <property type="project" value="UniProtKB-UniRule"/>
</dbReference>
<comment type="catalytic activity">
    <reaction evidence="7">
        <text>a peptidoglycan chain = a peptidoglycan chain with N-acetyl-1,6-anhydromuramyl-[peptide] at the reducing end + a peptidoglycan chain with N-acetylglucosamine at the non-reducing end.</text>
        <dbReference type="EC" id="4.2.2.29"/>
    </reaction>
</comment>
<keyword evidence="4 7" id="KW-0472">Membrane</keyword>
<dbReference type="Pfam" id="PF02618">
    <property type="entry name" value="YceG"/>
    <property type="match status" value="1"/>
</dbReference>
<evidence type="ECO:0000256" key="2">
    <source>
        <dbReference type="ARBA" id="ARBA00022692"/>
    </source>
</evidence>
<dbReference type="PANTHER" id="PTHR30518">
    <property type="entry name" value="ENDOLYTIC MUREIN TRANSGLYCOSYLASE"/>
    <property type="match status" value="1"/>
</dbReference>
<keyword evidence="9" id="KW-1185">Reference proteome</keyword>
<evidence type="ECO:0000256" key="1">
    <source>
        <dbReference type="ARBA" id="ARBA00022475"/>
    </source>
</evidence>
<dbReference type="Gene3D" id="3.30.160.60">
    <property type="entry name" value="Classic Zinc Finger"/>
    <property type="match status" value="1"/>
</dbReference>
<evidence type="ECO:0000256" key="7">
    <source>
        <dbReference type="HAMAP-Rule" id="MF_02065"/>
    </source>
</evidence>
<keyword evidence="1 7" id="KW-1003">Cell membrane</keyword>
<dbReference type="Gene3D" id="3.30.1490.480">
    <property type="entry name" value="Endolytic murein transglycosylase"/>
    <property type="match status" value="1"/>
</dbReference>
<evidence type="ECO:0000256" key="3">
    <source>
        <dbReference type="ARBA" id="ARBA00022989"/>
    </source>
</evidence>
<feature type="site" description="Important for catalytic activity" evidence="7">
    <location>
        <position position="213"/>
    </location>
</feature>
<sequence>MKRVVFLTALFLLIAVSFYAYRAFYSANILVDKEDSLFVINAGASYQTVLGELTGQNIVQDRLSFQLLARLKGFDKKIQPGRYKLRRNMTNLAAMSALMESQEPVNITFNNVRLLPELYEKITRGTDVTPKEFEEALNQFIATNQEGFTKENILCMFIPNTYQVYANVSPAGLVERMHKEYVRFWTDDRKAKAAKLGMTPIEVSILASIVQAESIKPEEAPLIACLYLNRLKTGMPLQADPTLVFASGDFGLKRVLNVHKEIDSPYNTYKFAGLPPGPINMPTISNLDAVLNPAPKDYLYMCAREDFSGYHNFASDIYEHGRNAARYRAALTIEMRKGAALRKKAKKG</sequence>
<keyword evidence="6 7" id="KW-0961">Cell wall biogenesis/degradation</keyword>
<dbReference type="Proteomes" id="UP001319200">
    <property type="component" value="Unassembled WGS sequence"/>
</dbReference>
<keyword evidence="2 7" id="KW-0812">Transmembrane</keyword>
<keyword evidence="5 7" id="KW-0456">Lyase</keyword>
<dbReference type="GO" id="GO:0071555">
    <property type="term" value="P:cell wall organization"/>
    <property type="evidence" value="ECO:0007669"/>
    <property type="project" value="UniProtKB-KW"/>
</dbReference>
<comment type="caution">
    <text evidence="8">The sequence shown here is derived from an EMBL/GenBank/DDBJ whole genome shotgun (WGS) entry which is preliminary data.</text>
</comment>
<protein>
    <recommendedName>
        <fullName evidence="7">Endolytic murein transglycosylase</fullName>
        <ecNumber evidence="7">4.2.2.29</ecNumber>
    </recommendedName>
    <alternativeName>
        <fullName evidence="7">Peptidoglycan lytic transglycosylase</fullName>
    </alternativeName>
    <alternativeName>
        <fullName evidence="7">Peptidoglycan polymerization terminase</fullName>
    </alternativeName>
</protein>
<evidence type="ECO:0000256" key="6">
    <source>
        <dbReference type="ARBA" id="ARBA00023316"/>
    </source>
</evidence>
<dbReference type="EMBL" id="JAHESF010000001">
    <property type="protein sequence ID" value="MBT1695462.1"/>
    <property type="molecule type" value="Genomic_DNA"/>
</dbReference>
<comment type="function">
    <text evidence="7">Functions as a peptidoglycan terminase that cleaves nascent peptidoglycan strands endolytically to terminate their elongation.</text>
</comment>
<dbReference type="HAMAP" id="MF_02065">
    <property type="entry name" value="MltG"/>
    <property type="match status" value="1"/>
</dbReference>